<organism evidence="2 3">
    <name type="scientific">Tolypocladium capitatum</name>
    <dbReference type="NCBI Taxonomy" id="45235"/>
    <lineage>
        <taxon>Eukaryota</taxon>
        <taxon>Fungi</taxon>
        <taxon>Dikarya</taxon>
        <taxon>Ascomycota</taxon>
        <taxon>Pezizomycotina</taxon>
        <taxon>Sordariomycetes</taxon>
        <taxon>Hypocreomycetidae</taxon>
        <taxon>Hypocreales</taxon>
        <taxon>Ophiocordycipitaceae</taxon>
        <taxon>Tolypocladium</taxon>
    </lineage>
</organism>
<dbReference type="AlphaFoldDB" id="A0A2K3QDZ4"/>
<sequence length="641" mass="70159">MSSPLHPFAAAGPRALRHSSAPQASGLSVEGHAQPPTPPRPRFRLKRRNVSQRNAPTQQFLASVAAADVPIPSIEEPRVFDDDMLDAATYPGIPHFNHLDDITFQEQGTRGRAFSPPKTPAPRTVPSLSPKRFSDWSIDATLSSIESSPECESSRPSTARSTQTSASLFSRYSLTSEDFSQCASPEDEQTDRFGPLLAVGDVDKTIKAPARPAALRKAPWTRALSRHLWSTYMMYLQDPKVTPFRIGRSGIPPSGVCMRVAREARRSWRGSRSQTKTDSKSGSTTPTADATGPYVEWPHTCAATRGHLRELCKANSGTATRDLRYLAHSPTPFGKTASRFWNRRSAPLWSPSVFSGSDMAMSLTVCTSDSMQPQGPLAQLTGSRPDPTMEGPQPCPAPCLIDDAVREQQRTRLGSPFVTRSYGPSSSNTLADSLGVSTEAQRQSHTVGTRRSLGSPLRLNESRSSTQKRRSRQSILEPRRSKRPSLGSDFWTDPSSKREDSNLASSFPEFCSTNSNVRDNLFVPRTNVQERFEASQAPASLPEAPGTSTNASLAPPMVAPPRLGSPFSGKSQSLSFPNRRSTTAVMDFAAVCRPFATVHPSLDSATSSTKPSLTNRLAYIDERLKDLRRPDRHERRSPSPF</sequence>
<feature type="region of interest" description="Disordered" evidence="1">
    <location>
        <begin position="533"/>
        <end position="559"/>
    </location>
</feature>
<feature type="region of interest" description="Disordered" evidence="1">
    <location>
        <begin position="414"/>
        <end position="504"/>
    </location>
</feature>
<dbReference type="Proteomes" id="UP000236621">
    <property type="component" value="Unassembled WGS sequence"/>
</dbReference>
<comment type="caution">
    <text evidence="2">The sequence shown here is derived from an EMBL/GenBank/DDBJ whole genome shotgun (WGS) entry which is preliminary data.</text>
</comment>
<feature type="compositionally biased region" description="Basic residues" evidence="1">
    <location>
        <begin position="41"/>
        <end position="50"/>
    </location>
</feature>
<dbReference type="STRING" id="45235.A0A2K3QDZ4"/>
<name>A0A2K3QDZ4_9HYPO</name>
<evidence type="ECO:0000313" key="3">
    <source>
        <dbReference type="Proteomes" id="UP000236621"/>
    </source>
</evidence>
<feature type="compositionally biased region" description="Low complexity" evidence="1">
    <location>
        <begin position="144"/>
        <end position="157"/>
    </location>
</feature>
<proteinExistence type="predicted"/>
<feature type="region of interest" description="Disordered" evidence="1">
    <location>
        <begin position="263"/>
        <end position="293"/>
    </location>
</feature>
<feature type="compositionally biased region" description="Polar residues" evidence="1">
    <location>
        <begin position="422"/>
        <end position="449"/>
    </location>
</feature>
<feature type="compositionally biased region" description="Polar residues" evidence="1">
    <location>
        <begin position="270"/>
        <end position="288"/>
    </location>
</feature>
<evidence type="ECO:0000313" key="2">
    <source>
        <dbReference type="EMBL" id="PNY25749.1"/>
    </source>
</evidence>
<dbReference type="OrthoDB" id="419770at2759"/>
<feature type="region of interest" description="Disordered" evidence="1">
    <location>
        <begin position="108"/>
        <end position="132"/>
    </location>
</feature>
<feature type="region of interest" description="Disordered" evidence="1">
    <location>
        <begin position="144"/>
        <end position="166"/>
    </location>
</feature>
<feature type="region of interest" description="Disordered" evidence="1">
    <location>
        <begin position="1"/>
        <end position="57"/>
    </location>
</feature>
<protein>
    <submittedName>
        <fullName evidence="2">Uncharacterized protein</fullName>
    </submittedName>
</protein>
<dbReference type="EMBL" id="NRSZ01000667">
    <property type="protein sequence ID" value="PNY25749.1"/>
    <property type="molecule type" value="Genomic_DNA"/>
</dbReference>
<feature type="region of interest" description="Disordered" evidence="1">
    <location>
        <begin position="368"/>
        <end position="399"/>
    </location>
</feature>
<feature type="region of interest" description="Disordered" evidence="1">
    <location>
        <begin position="622"/>
        <end position="641"/>
    </location>
</feature>
<gene>
    <name evidence="2" type="ORF">TCAP_04313</name>
</gene>
<keyword evidence="3" id="KW-1185">Reference proteome</keyword>
<reference evidence="2 3" key="1">
    <citation type="submission" date="2017-08" db="EMBL/GenBank/DDBJ databases">
        <title>Harnessing the power of phylogenomics to disentangle the directionality and signatures of interkingdom host jumping in the parasitic fungal genus Tolypocladium.</title>
        <authorList>
            <person name="Quandt C.A."/>
            <person name="Patterson W."/>
            <person name="Spatafora J.W."/>
        </authorList>
    </citation>
    <scope>NUCLEOTIDE SEQUENCE [LARGE SCALE GENOMIC DNA]</scope>
    <source>
        <strain evidence="2 3">CBS 113982</strain>
    </source>
</reference>
<accession>A0A2K3QDZ4</accession>
<evidence type="ECO:0000256" key="1">
    <source>
        <dbReference type="SAM" id="MobiDB-lite"/>
    </source>
</evidence>